<name>A0AAE0KF27_9PEZI</name>
<keyword evidence="1" id="KW-1133">Transmembrane helix</keyword>
<proteinExistence type="predicted"/>
<organism evidence="2 3">
    <name type="scientific">Podospora didyma</name>
    <dbReference type="NCBI Taxonomy" id="330526"/>
    <lineage>
        <taxon>Eukaryota</taxon>
        <taxon>Fungi</taxon>
        <taxon>Dikarya</taxon>
        <taxon>Ascomycota</taxon>
        <taxon>Pezizomycotina</taxon>
        <taxon>Sordariomycetes</taxon>
        <taxon>Sordariomycetidae</taxon>
        <taxon>Sordariales</taxon>
        <taxon>Podosporaceae</taxon>
        <taxon>Podospora</taxon>
    </lineage>
</organism>
<feature type="transmembrane region" description="Helical" evidence="1">
    <location>
        <begin position="97"/>
        <end position="118"/>
    </location>
</feature>
<comment type="caution">
    <text evidence="2">The sequence shown here is derived from an EMBL/GenBank/DDBJ whole genome shotgun (WGS) entry which is preliminary data.</text>
</comment>
<protein>
    <submittedName>
        <fullName evidence="2">Uncharacterized protein</fullName>
    </submittedName>
</protein>
<sequence length="129" mass="15134">MDRPGGKRRRGSFWEKGQGFLEPNGCLLHLFISLATEQPYIPSFVWSEHVRARFMNGRAIDVYLVFLFFSSSYLFSCFFFILPTYLTLLHSRGSPRFFWVMSFYVVLLVPIITTPIHPSIHPLLLRKKE</sequence>
<keyword evidence="1" id="KW-0472">Membrane</keyword>
<evidence type="ECO:0000313" key="2">
    <source>
        <dbReference type="EMBL" id="KAK3375007.1"/>
    </source>
</evidence>
<dbReference type="Proteomes" id="UP001285441">
    <property type="component" value="Unassembled WGS sequence"/>
</dbReference>
<reference evidence="2" key="2">
    <citation type="submission" date="2023-06" db="EMBL/GenBank/DDBJ databases">
        <authorList>
            <consortium name="Lawrence Berkeley National Laboratory"/>
            <person name="Haridas S."/>
            <person name="Hensen N."/>
            <person name="Bonometti L."/>
            <person name="Westerberg I."/>
            <person name="Brannstrom I.O."/>
            <person name="Guillou S."/>
            <person name="Cros-Aarteil S."/>
            <person name="Calhoun S."/>
            <person name="Kuo A."/>
            <person name="Mondo S."/>
            <person name="Pangilinan J."/>
            <person name="Riley R."/>
            <person name="LaButti K."/>
            <person name="Andreopoulos B."/>
            <person name="Lipzen A."/>
            <person name="Chen C."/>
            <person name="Yanf M."/>
            <person name="Daum C."/>
            <person name="Ng V."/>
            <person name="Clum A."/>
            <person name="Steindorff A."/>
            <person name="Ohm R."/>
            <person name="Martin F."/>
            <person name="Silar P."/>
            <person name="Natvig D."/>
            <person name="Lalanne C."/>
            <person name="Gautier V."/>
            <person name="Ament-velasquez S.L."/>
            <person name="Kruys A."/>
            <person name="Hutchinson M.I."/>
            <person name="Powell A.J."/>
            <person name="Barry K."/>
            <person name="Miller A.N."/>
            <person name="Grigoriev I.V."/>
            <person name="Debuchy R."/>
            <person name="Gladieux P."/>
            <person name="Thoren M.H."/>
            <person name="Johannesson H."/>
        </authorList>
    </citation>
    <scope>NUCLEOTIDE SEQUENCE</scope>
    <source>
        <strain evidence="2">CBS 232.78</strain>
    </source>
</reference>
<dbReference type="AlphaFoldDB" id="A0AAE0KF27"/>
<keyword evidence="3" id="KW-1185">Reference proteome</keyword>
<gene>
    <name evidence="2" type="ORF">B0H63DRAFT_263701</name>
</gene>
<keyword evidence="1" id="KW-0812">Transmembrane</keyword>
<evidence type="ECO:0000256" key="1">
    <source>
        <dbReference type="SAM" id="Phobius"/>
    </source>
</evidence>
<accession>A0AAE0KF27</accession>
<feature type="transmembrane region" description="Helical" evidence="1">
    <location>
        <begin position="62"/>
        <end position="85"/>
    </location>
</feature>
<evidence type="ECO:0000313" key="3">
    <source>
        <dbReference type="Proteomes" id="UP001285441"/>
    </source>
</evidence>
<reference evidence="2" key="1">
    <citation type="journal article" date="2023" name="Mol. Phylogenet. Evol.">
        <title>Genome-scale phylogeny and comparative genomics of the fungal order Sordariales.</title>
        <authorList>
            <person name="Hensen N."/>
            <person name="Bonometti L."/>
            <person name="Westerberg I."/>
            <person name="Brannstrom I.O."/>
            <person name="Guillou S."/>
            <person name="Cros-Aarteil S."/>
            <person name="Calhoun S."/>
            <person name="Haridas S."/>
            <person name="Kuo A."/>
            <person name="Mondo S."/>
            <person name="Pangilinan J."/>
            <person name="Riley R."/>
            <person name="LaButti K."/>
            <person name="Andreopoulos B."/>
            <person name="Lipzen A."/>
            <person name="Chen C."/>
            <person name="Yan M."/>
            <person name="Daum C."/>
            <person name="Ng V."/>
            <person name="Clum A."/>
            <person name="Steindorff A."/>
            <person name="Ohm R.A."/>
            <person name="Martin F."/>
            <person name="Silar P."/>
            <person name="Natvig D.O."/>
            <person name="Lalanne C."/>
            <person name="Gautier V."/>
            <person name="Ament-Velasquez S.L."/>
            <person name="Kruys A."/>
            <person name="Hutchinson M.I."/>
            <person name="Powell A.J."/>
            <person name="Barry K."/>
            <person name="Miller A.N."/>
            <person name="Grigoriev I.V."/>
            <person name="Debuchy R."/>
            <person name="Gladieux P."/>
            <person name="Hiltunen Thoren M."/>
            <person name="Johannesson H."/>
        </authorList>
    </citation>
    <scope>NUCLEOTIDE SEQUENCE</scope>
    <source>
        <strain evidence="2">CBS 232.78</strain>
    </source>
</reference>
<dbReference type="EMBL" id="JAULSW010000007">
    <property type="protein sequence ID" value="KAK3375007.1"/>
    <property type="molecule type" value="Genomic_DNA"/>
</dbReference>